<dbReference type="AlphaFoldDB" id="A0A0D3L1D5"/>
<evidence type="ECO:0000313" key="1">
    <source>
        <dbReference type="EnsemblProtists" id="EOD41820"/>
    </source>
</evidence>
<organism evidence="1 2">
    <name type="scientific">Emiliania huxleyi (strain CCMP1516)</name>
    <dbReference type="NCBI Taxonomy" id="280463"/>
    <lineage>
        <taxon>Eukaryota</taxon>
        <taxon>Haptista</taxon>
        <taxon>Haptophyta</taxon>
        <taxon>Prymnesiophyceae</taxon>
        <taxon>Isochrysidales</taxon>
        <taxon>Noelaerhabdaceae</taxon>
        <taxon>Emiliania</taxon>
    </lineage>
</organism>
<dbReference type="PANTHER" id="PTHR34801:SF6">
    <property type="entry name" value="SLL1620 PROTEIN"/>
    <property type="match status" value="1"/>
</dbReference>
<name>A0A0D3L1D5_EMIH1</name>
<evidence type="ECO:0008006" key="3">
    <source>
        <dbReference type="Google" id="ProtNLM"/>
    </source>
</evidence>
<dbReference type="KEGG" id="ehx:EMIHUDRAFT_194356"/>
<keyword evidence="2" id="KW-1185">Reference proteome</keyword>
<dbReference type="PaxDb" id="2903-EOD41820"/>
<dbReference type="Proteomes" id="UP000013827">
    <property type="component" value="Unassembled WGS sequence"/>
</dbReference>
<reference evidence="2" key="1">
    <citation type="journal article" date="2013" name="Nature">
        <title>Pan genome of the phytoplankton Emiliania underpins its global distribution.</title>
        <authorList>
            <person name="Read B.A."/>
            <person name="Kegel J."/>
            <person name="Klute M.J."/>
            <person name="Kuo A."/>
            <person name="Lefebvre S.C."/>
            <person name="Maumus F."/>
            <person name="Mayer C."/>
            <person name="Miller J."/>
            <person name="Monier A."/>
            <person name="Salamov A."/>
            <person name="Young J."/>
            <person name="Aguilar M."/>
            <person name="Claverie J.M."/>
            <person name="Frickenhaus S."/>
            <person name="Gonzalez K."/>
            <person name="Herman E.K."/>
            <person name="Lin Y.C."/>
            <person name="Napier J."/>
            <person name="Ogata H."/>
            <person name="Sarno A.F."/>
            <person name="Shmutz J."/>
            <person name="Schroeder D."/>
            <person name="de Vargas C."/>
            <person name="Verret F."/>
            <person name="von Dassow P."/>
            <person name="Valentin K."/>
            <person name="Van de Peer Y."/>
            <person name="Wheeler G."/>
            <person name="Dacks J.B."/>
            <person name="Delwiche C.F."/>
            <person name="Dyhrman S.T."/>
            <person name="Glockner G."/>
            <person name="John U."/>
            <person name="Richards T."/>
            <person name="Worden A.Z."/>
            <person name="Zhang X."/>
            <person name="Grigoriev I.V."/>
            <person name="Allen A.E."/>
            <person name="Bidle K."/>
            <person name="Borodovsky M."/>
            <person name="Bowler C."/>
            <person name="Brownlee C."/>
            <person name="Cock J.M."/>
            <person name="Elias M."/>
            <person name="Gladyshev V.N."/>
            <person name="Groth M."/>
            <person name="Guda C."/>
            <person name="Hadaegh A."/>
            <person name="Iglesias-Rodriguez M.D."/>
            <person name="Jenkins J."/>
            <person name="Jones B.M."/>
            <person name="Lawson T."/>
            <person name="Leese F."/>
            <person name="Lindquist E."/>
            <person name="Lobanov A."/>
            <person name="Lomsadze A."/>
            <person name="Malik S.B."/>
            <person name="Marsh M.E."/>
            <person name="Mackinder L."/>
            <person name="Mock T."/>
            <person name="Mueller-Roeber B."/>
            <person name="Pagarete A."/>
            <person name="Parker M."/>
            <person name="Probert I."/>
            <person name="Quesneville H."/>
            <person name="Raines C."/>
            <person name="Rensing S.A."/>
            <person name="Riano-Pachon D.M."/>
            <person name="Richier S."/>
            <person name="Rokitta S."/>
            <person name="Shiraiwa Y."/>
            <person name="Soanes D.M."/>
            <person name="van der Giezen M."/>
            <person name="Wahlund T.M."/>
            <person name="Williams B."/>
            <person name="Wilson W."/>
            <person name="Wolfe G."/>
            <person name="Wurch L.L."/>
        </authorList>
    </citation>
    <scope>NUCLEOTIDE SEQUENCE</scope>
</reference>
<dbReference type="InterPro" id="IPR010865">
    <property type="entry name" value="DUF1499"/>
</dbReference>
<protein>
    <recommendedName>
        <fullName evidence="3">DUF1499 domain-containing protein</fullName>
    </recommendedName>
</protein>
<dbReference type="GeneID" id="17287090"/>
<accession>A0A0D3L1D5</accession>
<dbReference type="Pfam" id="PF07386">
    <property type="entry name" value="DUF1499"/>
    <property type="match status" value="1"/>
</dbReference>
<dbReference type="PANTHER" id="PTHR34801">
    <property type="entry name" value="EXPRESSED PROTEIN"/>
    <property type="match status" value="1"/>
</dbReference>
<dbReference type="HOGENOM" id="CLU_1484610_0_0_1"/>
<dbReference type="OMA" id="NCIRTTW"/>
<dbReference type="RefSeq" id="XP_005794249.1">
    <property type="nucleotide sequence ID" value="XM_005794192.1"/>
</dbReference>
<sequence>MAAALPLLATCSLLVDPSIGRRAALATVPAGIAALGGTREARALSPCPPGANNCLSTAAPSPVGKLATWKFPKGMDKAAAIDSLEKAGQADVDKGGWSRVDDKLASAGYARLEFRSGLGNMARFFNGGKPFVDDLELSVEDGFACIRSSSRVGDSDLGVNKKRVNFIAAALRSSGWDAPDVQ</sequence>
<dbReference type="eggNOG" id="ENOG502S9J4">
    <property type="taxonomic scope" value="Eukaryota"/>
</dbReference>
<dbReference type="EnsemblProtists" id="EOD41820">
    <property type="protein sequence ID" value="EOD41820"/>
    <property type="gene ID" value="EMIHUDRAFT_194356"/>
</dbReference>
<evidence type="ECO:0000313" key="2">
    <source>
        <dbReference type="Proteomes" id="UP000013827"/>
    </source>
</evidence>
<reference evidence="1" key="2">
    <citation type="submission" date="2024-10" db="UniProtKB">
        <authorList>
            <consortium name="EnsemblProtists"/>
        </authorList>
    </citation>
    <scope>IDENTIFICATION</scope>
</reference>
<proteinExistence type="predicted"/>